<dbReference type="Proteomes" id="UP000886845">
    <property type="component" value="Unassembled WGS sequence"/>
</dbReference>
<proteinExistence type="inferred from homology"/>
<feature type="compositionally biased region" description="Basic and acidic residues" evidence="5">
    <location>
        <begin position="351"/>
        <end position="362"/>
    </location>
</feature>
<name>A0A9D1T2H9_9BACT</name>
<protein>
    <submittedName>
        <fullName evidence="6">DNA recombination protein RmuC</fullName>
    </submittedName>
</protein>
<dbReference type="Pfam" id="PF02646">
    <property type="entry name" value="RmuC"/>
    <property type="match status" value="1"/>
</dbReference>
<organism evidence="6 7">
    <name type="scientific">Candidatus Spyradenecus faecavium</name>
    <dbReference type="NCBI Taxonomy" id="2840947"/>
    <lineage>
        <taxon>Bacteria</taxon>
        <taxon>Pseudomonadati</taxon>
        <taxon>Lentisphaerota</taxon>
        <taxon>Lentisphaeria</taxon>
        <taxon>Lentisphaerales</taxon>
        <taxon>Lentisphaeraceae</taxon>
        <taxon>Lentisphaeraceae incertae sedis</taxon>
        <taxon>Candidatus Spyradenecus</taxon>
    </lineage>
</organism>
<comment type="function">
    <text evidence="1">Involved in DNA recombination.</text>
</comment>
<sequence length="373" mass="40548">MDVALLILLLAAIGLLTALLLRKPPAAAPAASPEALLALEERLRNELARGRSEATESDRSRRDEMRGQLGEMRALVAEQVPAQVGKAVEARFQADFGKVSTLLDEVRDRLAKLEPLQGGVGELRMSVATFSKMLGNVKARGTWGEFQLGNLLRDMLAPGQFEQNAHPNPRAAKRVVEYAIVLPGAEEGQKVYLPIDAKFPQEDYERLVRAAEAGDAEAEAAAAKALAERVTNFAKDVRNRYIDPPHTTDFAILFLPTEGLYQELTRQAEVVDKLHAEYKVLLAGPTTLAALINALQMGFRTLAVQKSAVKVMDLLGKVKKQLGALAEQNGKVAKSLEAALKANEENARTLERLSKPLDKVTTGEETAEEGLDA</sequence>
<comment type="similarity">
    <text evidence="2">Belongs to the RmuC family.</text>
</comment>
<dbReference type="EMBL" id="DVOR01000157">
    <property type="protein sequence ID" value="HIV09445.1"/>
    <property type="molecule type" value="Genomic_DNA"/>
</dbReference>
<evidence type="ECO:0000256" key="5">
    <source>
        <dbReference type="SAM" id="MobiDB-lite"/>
    </source>
</evidence>
<comment type="caution">
    <text evidence="6">The sequence shown here is derived from an EMBL/GenBank/DDBJ whole genome shotgun (WGS) entry which is preliminary data.</text>
</comment>
<reference evidence="6" key="1">
    <citation type="submission" date="2020-10" db="EMBL/GenBank/DDBJ databases">
        <authorList>
            <person name="Gilroy R."/>
        </authorList>
    </citation>
    <scope>NUCLEOTIDE SEQUENCE</scope>
    <source>
        <strain evidence="6">35461</strain>
    </source>
</reference>
<feature type="region of interest" description="Disordered" evidence="5">
    <location>
        <begin position="351"/>
        <end position="373"/>
    </location>
</feature>
<keyword evidence="4" id="KW-0233">DNA recombination</keyword>
<dbReference type="GO" id="GO:0006310">
    <property type="term" value="P:DNA recombination"/>
    <property type="evidence" value="ECO:0007669"/>
    <property type="project" value="UniProtKB-KW"/>
</dbReference>
<dbReference type="PANTHER" id="PTHR30563:SF0">
    <property type="entry name" value="DNA RECOMBINATION PROTEIN RMUC"/>
    <property type="match status" value="1"/>
</dbReference>
<dbReference type="InterPro" id="IPR003798">
    <property type="entry name" value="DNA_recombination_RmuC"/>
</dbReference>
<evidence type="ECO:0000256" key="4">
    <source>
        <dbReference type="ARBA" id="ARBA00023172"/>
    </source>
</evidence>
<evidence type="ECO:0000256" key="3">
    <source>
        <dbReference type="ARBA" id="ARBA00023054"/>
    </source>
</evidence>
<evidence type="ECO:0000313" key="7">
    <source>
        <dbReference type="Proteomes" id="UP000886845"/>
    </source>
</evidence>
<evidence type="ECO:0000313" key="6">
    <source>
        <dbReference type="EMBL" id="HIV09445.1"/>
    </source>
</evidence>
<dbReference type="PANTHER" id="PTHR30563">
    <property type="entry name" value="DNA RECOMBINATION PROTEIN RMUC"/>
    <property type="match status" value="1"/>
</dbReference>
<evidence type="ECO:0000256" key="2">
    <source>
        <dbReference type="ARBA" id="ARBA00009840"/>
    </source>
</evidence>
<accession>A0A9D1T2H9</accession>
<reference evidence="6" key="2">
    <citation type="journal article" date="2021" name="PeerJ">
        <title>Extensive microbial diversity within the chicken gut microbiome revealed by metagenomics and culture.</title>
        <authorList>
            <person name="Gilroy R."/>
            <person name="Ravi A."/>
            <person name="Getino M."/>
            <person name="Pursley I."/>
            <person name="Horton D.L."/>
            <person name="Alikhan N.F."/>
            <person name="Baker D."/>
            <person name="Gharbi K."/>
            <person name="Hall N."/>
            <person name="Watson M."/>
            <person name="Adriaenssens E.M."/>
            <person name="Foster-Nyarko E."/>
            <person name="Jarju S."/>
            <person name="Secka A."/>
            <person name="Antonio M."/>
            <person name="Oren A."/>
            <person name="Chaudhuri R.R."/>
            <person name="La Ragione R."/>
            <person name="Hildebrand F."/>
            <person name="Pallen M.J."/>
        </authorList>
    </citation>
    <scope>NUCLEOTIDE SEQUENCE</scope>
    <source>
        <strain evidence="6">35461</strain>
    </source>
</reference>
<keyword evidence="3" id="KW-0175">Coiled coil</keyword>
<gene>
    <name evidence="6" type="primary">rmuC</name>
    <name evidence="6" type="ORF">IAC79_04955</name>
</gene>
<evidence type="ECO:0000256" key="1">
    <source>
        <dbReference type="ARBA" id="ARBA00003416"/>
    </source>
</evidence>
<dbReference type="AlphaFoldDB" id="A0A9D1T2H9"/>